<keyword evidence="5" id="KW-0949">S-adenosyl-L-methionine</keyword>
<feature type="compositionally biased region" description="Polar residues" evidence="9">
    <location>
        <begin position="121"/>
        <end position="137"/>
    </location>
</feature>
<evidence type="ECO:0000256" key="2">
    <source>
        <dbReference type="ARBA" id="ARBA00013836"/>
    </source>
</evidence>
<sequence>MVASSLMFRVFTPSRYAQLKPSTTFLRPLHSTAGLHSPTESRPKDSATDSVPAEPQASSTSQSFIDQAFNDAIDDIVKTPKPKRSRARKSKAEETSQDGDPNLQKKPTRSRRKASPAAVVTSKSLSTTPESKTQAATRKTRPRVGRPKIVAPENPRSDLKKYLKWGFGGNWEGGRAVGDRKRMNIVSEDACDDILERMKPSLERHKGCDIIDINPGVGVWSSKLHEFLKPRTHILLEPDIRLCGPLLEPLVKAANSTYKLVPRSGLVWGHLESVLNEDQLPHQNAYPRDDPRLEERNDTLLVTANLGYYPKKPYKGFSSLAQMVIYQFMGSVKAHSLFQKYGLVRMLVWINDEERHNIIPRTMASRRKGSAEAAFACEKLEEVASGTAHSGNRTREIELDLQVAWNVLKKMRAKGIEIPKGRESFLMQQLSSLPDLETRTTFRVEEELFRAEYETLKEREAMGQEVDRARLVSLKLSLANDSKQQRRVMALSDEHEEIMESAKVTQDLPDSEEKDAKMAEFAERMADWEERVDKLSGDRAGQVRMNCENRLAVKREKPLLLWDRREIEPLKLEPEEFYPEKTMCLLDIQPKTLIPVLRKDYPNNYDILEYLLVSFYTMPAQSVKHGLTGLVPGAYEWIEAQCPSLKDVRKGGNPDLDRLTVRSLSEEMLVEMVEAWVRWPFKPSKYEMLSRMGSATHDASALEGDETGMIGMH</sequence>
<dbReference type="Gene3D" id="1.10.8.100">
    <property type="entry name" value="Ribosomal RNA adenine dimethylase-like, domain 2"/>
    <property type="match status" value="1"/>
</dbReference>
<keyword evidence="8" id="KW-0175">Coiled coil</keyword>
<dbReference type="InterPro" id="IPR023165">
    <property type="entry name" value="rRNA_Ade_diMease-like_C"/>
</dbReference>
<name>A0A8H7TL68_9HELO</name>
<feature type="compositionally biased region" description="Polar residues" evidence="9">
    <location>
        <begin position="56"/>
        <end position="65"/>
    </location>
</feature>
<evidence type="ECO:0000256" key="3">
    <source>
        <dbReference type="ARBA" id="ARBA00022603"/>
    </source>
</evidence>
<dbReference type="AlphaFoldDB" id="A0A8H7TL68"/>
<dbReference type="InterPro" id="IPR029063">
    <property type="entry name" value="SAM-dependent_MTases_sf"/>
</dbReference>
<dbReference type="PANTHER" id="PTHR11727">
    <property type="entry name" value="DIMETHYLADENOSINE TRANSFERASE"/>
    <property type="match status" value="1"/>
</dbReference>
<dbReference type="GO" id="GO:0032259">
    <property type="term" value="P:methylation"/>
    <property type="evidence" value="ECO:0007669"/>
    <property type="project" value="UniProtKB-KW"/>
</dbReference>
<feature type="compositionally biased region" description="Basic residues" evidence="9">
    <location>
        <begin position="80"/>
        <end position="89"/>
    </location>
</feature>
<reference evidence="10" key="1">
    <citation type="submission" date="2021-02" db="EMBL/GenBank/DDBJ databases">
        <title>Genome sequence Cadophora malorum strain M34.</title>
        <authorList>
            <person name="Stefanovic E."/>
            <person name="Vu D."/>
            <person name="Scully C."/>
            <person name="Dijksterhuis J."/>
            <person name="Roader J."/>
            <person name="Houbraken J."/>
        </authorList>
    </citation>
    <scope>NUCLEOTIDE SEQUENCE</scope>
    <source>
        <strain evidence="10">M34</strain>
    </source>
</reference>
<keyword evidence="3" id="KW-0489">Methyltransferase</keyword>
<dbReference type="SUPFAM" id="SSF53335">
    <property type="entry name" value="S-adenosyl-L-methionine-dependent methyltransferases"/>
    <property type="match status" value="1"/>
</dbReference>
<evidence type="ECO:0000256" key="7">
    <source>
        <dbReference type="ARBA" id="ARBA00024915"/>
    </source>
</evidence>
<protein>
    <recommendedName>
        <fullName evidence="2">Mitochondrial transcription factor 1</fullName>
    </recommendedName>
</protein>
<evidence type="ECO:0000256" key="9">
    <source>
        <dbReference type="SAM" id="MobiDB-lite"/>
    </source>
</evidence>
<evidence type="ECO:0000256" key="4">
    <source>
        <dbReference type="ARBA" id="ARBA00022679"/>
    </source>
</evidence>
<keyword evidence="11" id="KW-1185">Reference proteome</keyword>
<dbReference type="Gene3D" id="3.40.50.150">
    <property type="entry name" value="Vaccinia Virus protein VP39"/>
    <property type="match status" value="1"/>
</dbReference>
<dbReference type="OrthoDB" id="16079at2759"/>
<dbReference type="GO" id="GO:0003723">
    <property type="term" value="F:RNA binding"/>
    <property type="evidence" value="ECO:0007669"/>
    <property type="project" value="UniProtKB-KW"/>
</dbReference>
<comment type="subcellular location">
    <subcellularLocation>
        <location evidence="1">Mitochondrion</location>
    </subcellularLocation>
</comment>
<dbReference type="GO" id="GO:0005759">
    <property type="term" value="C:mitochondrial matrix"/>
    <property type="evidence" value="ECO:0007669"/>
    <property type="project" value="TreeGrafter"/>
</dbReference>
<evidence type="ECO:0000256" key="1">
    <source>
        <dbReference type="ARBA" id="ARBA00004173"/>
    </source>
</evidence>
<evidence type="ECO:0000256" key="8">
    <source>
        <dbReference type="SAM" id="Coils"/>
    </source>
</evidence>
<dbReference type="InterPro" id="IPR001737">
    <property type="entry name" value="KsgA/Erm"/>
</dbReference>
<dbReference type="GO" id="GO:0034246">
    <property type="term" value="F:mitochondrial transcription factor activity"/>
    <property type="evidence" value="ECO:0007669"/>
    <property type="project" value="TreeGrafter"/>
</dbReference>
<dbReference type="GO" id="GO:0008168">
    <property type="term" value="F:methyltransferase activity"/>
    <property type="evidence" value="ECO:0007669"/>
    <property type="project" value="UniProtKB-KW"/>
</dbReference>
<evidence type="ECO:0000256" key="5">
    <source>
        <dbReference type="ARBA" id="ARBA00022691"/>
    </source>
</evidence>
<keyword evidence="6" id="KW-0694">RNA-binding</keyword>
<organism evidence="10 11">
    <name type="scientific">Cadophora malorum</name>
    <dbReference type="NCBI Taxonomy" id="108018"/>
    <lineage>
        <taxon>Eukaryota</taxon>
        <taxon>Fungi</taxon>
        <taxon>Dikarya</taxon>
        <taxon>Ascomycota</taxon>
        <taxon>Pezizomycotina</taxon>
        <taxon>Leotiomycetes</taxon>
        <taxon>Helotiales</taxon>
        <taxon>Ploettnerulaceae</taxon>
        <taxon>Cadophora</taxon>
    </lineage>
</organism>
<proteinExistence type="predicted"/>
<feature type="coiled-coil region" evidence="8">
    <location>
        <begin position="511"/>
        <end position="538"/>
    </location>
</feature>
<dbReference type="Proteomes" id="UP000664132">
    <property type="component" value="Unassembled WGS sequence"/>
</dbReference>
<feature type="region of interest" description="Disordered" evidence="9">
    <location>
        <begin position="29"/>
        <end position="153"/>
    </location>
</feature>
<dbReference type="PANTHER" id="PTHR11727:SF17">
    <property type="entry name" value="DIMETHYLADENOSINE TRANSFERASE 1, MITOCHONDRIAL"/>
    <property type="match status" value="1"/>
</dbReference>
<comment type="function">
    <text evidence="7">Mitochondrial transcription factor that confers selective promoter recognition on the core subunit of the yeast mitochondrial RNA polymerase. Interacts with DNA in a non-specific manner.</text>
</comment>
<evidence type="ECO:0000313" key="10">
    <source>
        <dbReference type="EMBL" id="KAG4421277.1"/>
    </source>
</evidence>
<comment type="caution">
    <text evidence="10">The sequence shown here is derived from an EMBL/GenBank/DDBJ whole genome shotgun (WGS) entry which is preliminary data.</text>
</comment>
<dbReference type="GO" id="GO:0006391">
    <property type="term" value="P:transcription initiation at mitochondrial promoter"/>
    <property type="evidence" value="ECO:0007669"/>
    <property type="project" value="TreeGrafter"/>
</dbReference>
<gene>
    <name evidence="10" type="ORF">IFR04_005579</name>
</gene>
<accession>A0A8H7TL68</accession>
<keyword evidence="4" id="KW-0808">Transferase</keyword>
<dbReference type="GO" id="GO:0034245">
    <property type="term" value="C:mitochondrial DNA-directed RNA polymerase complex"/>
    <property type="evidence" value="ECO:0007669"/>
    <property type="project" value="TreeGrafter"/>
</dbReference>
<evidence type="ECO:0000256" key="6">
    <source>
        <dbReference type="ARBA" id="ARBA00022884"/>
    </source>
</evidence>
<dbReference type="EMBL" id="JAFJYH010000068">
    <property type="protein sequence ID" value="KAG4421277.1"/>
    <property type="molecule type" value="Genomic_DNA"/>
</dbReference>
<evidence type="ECO:0000313" key="11">
    <source>
        <dbReference type="Proteomes" id="UP000664132"/>
    </source>
</evidence>